<dbReference type="Pfam" id="PF05168">
    <property type="entry name" value="HEPN"/>
    <property type="match status" value="1"/>
</dbReference>
<name>A0ABR9AFW1_9BACT</name>
<organism evidence="2 3">
    <name type="scientific">Echinicola arenosa</name>
    <dbReference type="NCBI Taxonomy" id="2774144"/>
    <lineage>
        <taxon>Bacteria</taxon>
        <taxon>Pseudomonadati</taxon>
        <taxon>Bacteroidota</taxon>
        <taxon>Cytophagia</taxon>
        <taxon>Cytophagales</taxon>
        <taxon>Cyclobacteriaceae</taxon>
        <taxon>Echinicola</taxon>
    </lineage>
</organism>
<gene>
    <name evidence="2" type="ORF">IFO69_00010</name>
</gene>
<comment type="caution">
    <text evidence="2">The sequence shown here is derived from an EMBL/GenBank/DDBJ whole genome shotgun (WGS) entry which is preliminary data.</text>
</comment>
<dbReference type="InterPro" id="IPR007842">
    <property type="entry name" value="HEPN_dom"/>
</dbReference>
<dbReference type="EMBL" id="JACYTQ010000001">
    <property type="protein sequence ID" value="MBD8487116.1"/>
    <property type="molecule type" value="Genomic_DNA"/>
</dbReference>
<keyword evidence="3" id="KW-1185">Reference proteome</keyword>
<protein>
    <submittedName>
        <fullName evidence="2">HEPN domain-containing protein</fullName>
    </submittedName>
</protein>
<dbReference type="Gene3D" id="1.20.120.330">
    <property type="entry name" value="Nucleotidyltransferases domain 2"/>
    <property type="match status" value="1"/>
</dbReference>
<dbReference type="RefSeq" id="WP_192006907.1">
    <property type="nucleotide sequence ID" value="NZ_JACYTQ010000001.1"/>
</dbReference>
<dbReference type="SUPFAM" id="SSF81593">
    <property type="entry name" value="Nucleotidyltransferase substrate binding subunit/domain"/>
    <property type="match status" value="1"/>
</dbReference>
<dbReference type="Proteomes" id="UP000647133">
    <property type="component" value="Unassembled WGS sequence"/>
</dbReference>
<feature type="domain" description="HEPN" evidence="1">
    <location>
        <begin position="210"/>
        <end position="330"/>
    </location>
</feature>
<accession>A0ABR9AFW1</accession>
<proteinExistence type="predicted"/>
<evidence type="ECO:0000313" key="3">
    <source>
        <dbReference type="Proteomes" id="UP000647133"/>
    </source>
</evidence>
<sequence>MDFDVVSPKDFYSQFEKGFIEEHLWEMYKGWVMYAEEVKGGGGLLDGVFFYQQLNGLLRGLDPSSHSQICLKQPPSKIGEKEDCLDALVTALSVLVQPEMIYLIDRTGGKGTLSTQEIYVVLSSTDYRTFEHLKECMDFFVLGRQEFSIHLTTKKALWSAKEAGDLFFLMYFQEFHLLFQDKGSHSFPEVDPAVLKIRKAKAKEQFRLSLQRAKSFEQMARNAKGAGDGNMELFCWHQSAELLLRGVILAWQNRERRSHEIRVLLNDAYKFIPGLKRIFPQNSDEENAVIKFLDDAYCKARYDEGFVLMEEKLGLVRSRVMEMIDLCENEMERVLKD</sequence>
<dbReference type="PROSITE" id="PS50910">
    <property type="entry name" value="HEPN"/>
    <property type="match status" value="1"/>
</dbReference>
<reference evidence="2 3" key="1">
    <citation type="submission" date="2020-09" db="EMBL/GenBank/DDBJ databases">
        <title>Echinicola sp. CAU 1574 isolated from sand of Sido Beach.</title>
        <authorList>
            <person name="Kim W."/>
        </authorList>
    </citation>
    <scope>NUCLEOTIDE SEQUENCE [LARGE SCALE GENOMIC DNA]</scope>
    <source>
        <strain evidence="2 3">CAU 1574</strain>
    </source>
</reference>
<evidence type="ECO:0000313" key="2">
    <source>
        <dbReference type="EMBL" id="MBD8487116.1"/>
    </source>
</evidence>
<evidence type="ECO:0000259" key="1">
    <source>
        <dbReference type="PROSITE" id="PS50910"/>
    </source>
</evidence>
<dbReference type="SMART" id="SM00748">
    <property type="entry name" value="HEPN"/>
    <property type="match status" value="1"/>
</dbReference>